<dbReference type="AlphaFoldDB" id="G9XBC1"/>
<gene>
    <name evidence="1" type="ORF">HMPREF9628_01288</name>
</gene>
<dbReference type="CDD" id="cd19958">
    <property type="entry name" value="pyocin_knob"/>
    <property type="match status" value="2"/>
</dbReference>
<dbReference type="Proteomes" id="UP000003379">
    <property type="component" value="Unassembled WGS sequence"/>
</dbReference>
<dbReference type="RefSeq" id="WP_009529291.1">
    <property type="nucleotide sequence ID" value="NZ_JH414605.1"/>
</dbReference>
<evidence type="ECO:0000313" key="2">
    <source>
        <dbReference type="Proteomes" id="UP000003379"/>
    </source>
</evidence>
<reference evidence="1 2" key="1">
    <citation type="submission" date="2011-08" db="EMBL/GenBank/DDBJ databases">
        <title>The Genome Sequence of Eubacteriaceae bacterium CM5.</title>
        <authorList>
            <consortium name="The Broad Institute Genome Sequencing Platform"/>
            <person name="Earl A."/>
            <person name="Ward D."/>
            <person name="Feldgarden M."/>
            <person name="Gevers D."/>
            <person name="Sizova M."/>
            <person name="Hazen A."/>
            <person name="Epstein S."/>
            <person name="Young S.K."/>
            <person name="Zeng Q."/>
            <person name="Gargeya S."/>
            <person name="Fitzgerald M."/>
            <person name="Haas B."/>
            <person name="Abouelleil A."/>
            <person name="Alvarado L."/>
            <person name="Arachchi H.M."/>
            <person name="Berlin A."/>
            <person name="Brown A."/>
            <person name="Chapman S.B."/>
            <person name="Chen Z."/>
            <person name="Dunbar C."/>
            <person name="Freedman E."/>
            <person name="Gearin G."/>
            <person name="Gellesch M."/>
            <person name="Goldberg J."/>
            <person name="Griggs A."/>
            <person name="Gujja S."/>
            <person name="Heiman D."/>
            <person name="Howarth C."/>
            <person name="Larson L."/>
            <person name="Lui A."/>
            <person name="MacDonald P.J.P."/>
            <person name="Montmayeur A."/>
            <person name="Murphy C."/>
            <person name="Neiman D."/>
            <person name="Pearson M."/>
            <person name="Priest M."/>
            <person name="Roberts A."/>
            <person name="Saif S."/>
            <person name="Shea T."/>
            <person name="Shenoy N."/>
            <person name="Sisk P."/>
            <person name="Stolte C."/>
            <person name="Sykes S."/>
            <person name="Wortman J."/>
            <person name="Nusbaum C."/>
            <person name="Birren B."/>
        </authorList>
    </citation>
    <scope>NUCLEOTIDE SEQUENCE [LARGE SCALE GENOMIC DNA]</scope>
    <source>
        <strain evidence="1 2">CM5</strain>
    </source>
</reference>
<protein>
    <submittedName>
        <fullName evidence="1">Uncharacterized protein</fullName>
    </submittedName>
</protein>
<dbReference type="HOGENOM" id="CLU_578529_0_0_9"/>
<organism evidence="1 2">
    <name type="scientific">Peptoanaerobacter stomatis</name>
    <dbReference type="NCBI Taxonomy" id="796937"/>
    <lineage>
        <taxon>Bacteria</taxon>
        <taxon>Bacillati</taxon>
        <taxon>Bacillota</taxon>
        <taxon>Clostridia</taxon>
        <taxon>Peptostreptococcales</taxon>
        <taxon>Filifactoraceae</taxon>
        <taxon>Peptoanaerobacter</taxon>
    </lineage>
</organism>
<accession>G9XBC1</accession>
<name>G9XBC1_9FIRM</name>
<comment type="caution">
    <text evidence="1">The sequence shown here is derived from an EMBL/GenBank/DDBJ whole genome shotgun (WGS) entry which is preliminary data.</text>
</comment>
<dbReference type="EMBL" id="AFZG01000015">
    <property type="protein sequence ID" value="EHL19772.1"/>
    <property type="molecule type" value="Genomic_DNA"/>
</dbReference>
<sequence length="472" mass="53398">MQETDKLKLRKPEYNEYADVMDLNYNMDILDNAVSDKLGKTEKALDSEKLNGLNMLQFSRSYSLSNGETIPRDVLRTTNIANAYIGMINYGTEDGLPCPHSKIIYMPHNTDGYGTQIAIPYESGNYHGVFYRNATGGNWGAWIELLDTRDRNTILTNDANTCFETGKAYYCVYQQTKNLPLGDNIDDGIIIPYMYIKGQYGFQIYMTWNGASIWWRRVINGNWDGWRCIGGGSWNQEILKDSSQVMRWFRWNHYGTNHVIFDASQGLTPDGKSCNNANPDIGWSATYPTLMGFNGVNTYGLRVDCARWSDGAGSVQGFPFRNNNGKLEVLVGGEWLQVGGRQYTVTRLINTNWNDANRNAIESGHVLFEYNGGSGILRSLFANTDYRKTGAIFNVIIDGITIHYDTGNFYYSSDNLQMSMIKVFTNRSNSFGDDSNKFLAIPNELEFKNSIKITVAGYDIVRQVFGLVQTEK</sequence>
<proteinExistence type="predicted"/>
<evidence type="ECO:0000313" key="1">
    <source>
        <dbReference type="EMBL" id="EHL19772.1"/>
    </source>
</evidence>